<dbReference type="Proteomes" id="UP000293296">
    <property type="component" value="Chromosome"/>
</dbReference>
<accession>A0A4V0YR43</accession>
<dbReference type="Pfam" id="PF01882">
    <property type="entry name" value="DUF58"/>
    <property type="match status" value="1"/>
</dbReference>
<protein>
    <submittedName>
        <fullName evidence="2">DUF58 domain-containing protein</fullName>
    </submittedName>
</protein>
<dbReference type="RefSeq" id="WP_129354002.1">
    <property type="nucleotide sequence ID" value="NZ_CP026538.1"/>
</dbReference>
<name>A0A4V0YR43_9BACT</name>
<dbReference type="EMBL" id="CP026538">
    <property type="protein sequence ID" value="QAZ68502.1"/>
    <property type="molecule type" value="Genomic_DNA"/>
</dbReference>
<keyword evidence="3" id="KW-1185">Reference proteome</keyword>
<organism evidence="2 3">
    <name type="scientific">Solidesulfovibrio carbinolicus</name>
    <dbReference type="NCBI Taxonomy" id="296842"/>
    <lineage>
        <taxon>Bacteria</taxon>
        <taxon>Pseudomonadati</taxon>
        <taxon>Thermodesulfobacteriota</taxon>
        <taxon>Desulfovibrionia</taxon>
        <taxon>Desulfovibrionales</taxon>
        <taxon>Desulfovibrionaceae</taxon>
        <taxon>Solidesulfovibrio</taxon>
    </lineage>
</organism>
<dbReference type="PANTHER" id="PTHR33608:SF6">
    <property type="entry name" value="BLL2464 PROTEIN"/>
    <property type="match status" value="1"/>
</dbReference>
<reference evidence="2 3" key="1">
    <citation type="submission" date="2018-02" db="EMBL/GenBank/DDBJ databases">
        <title>Genome sequence of Desulfovibrio carbinolicus DSM 3852.</title>
        <authorList>
            <person name="Wilbanks E."/>
            <person name="Skennerton C.T."/>
            <person name="Orphan V.J."/>
        </authorList>
    </citation>
    <scope>NUCLEOTIDE SEQUENCE [LARGE SCALE GENOMIC DNA]</scope>
    <source>
        <strain evidence="2 3">DSM 3852</strain>
    </source>
</reference>
<dbReference type="SUPFAM" id="SSF53300">
    <property type="entry name" value="vWA-like"/>
    <property type="match status" value="1"/>
</dbReference>
<proteinExistence type="predicted"/>
<dbReference type="AlphaFoldDB" id="A0A4V0YR43"/>
<dbReference type="InterPro" id="IPR002881">
    <property type="entry name" value="DUF58"/>
</dbReference>
<dbReference type="InterPro" id="IPR002035">
    <property type="entry name" value="VWF_A"/>
</dbReference>
<feature type="domain" description="VWFA" evidence="1">
    <location>
        <begin position="79"/>
        <end position="257"/>
    </location>
</feature>
<sequence length="301" mass="31859">MGTMQASQLLARARRLRLSPWLAATAPLVGEYRGAYPGAGMEYEESREYAPGDDVAAMDWKATARLGRPFVKRFREERSLTLMLAVDVSPSMTCPCPREPLSLTAAVAAVTLAVSAAVSRDRVGLVLFTDRIEAFLPPRAGPAMPVAVARLLAETRPQGRGTDPGPALTLAETALVHRSAVLLFSDFLSGDFALPLGRLAARHDVAAGFVVANDDACLPPAGLAAVADPEGGEPVVIDCAAPAARTRFVAARQARREAGRAALARAGVRTLALPADEHPAEALAAYLRRRARRGRGLGQRP</sequence>
<evidence type="ECO:0000313" key="3">
    <source>
        <dbReference type="Proteomes" id="UP000293296"/>
    </source>
</evidence>
<dbReference type="Gene3D" id="3.40.50.410">
    <property type="entry name" value="von Willebrand factor, type A domain"/>
    <property type="match status" value="1"/>
</dbReference>
<evidence type="ECO:0000313" key="2">
    <source>
        <dbReference type="EMBL" id="QAZ68502.1"/>
    </source>
</evidence>
<dbReference type="OrthoDB" id="9776116at2"/>
<dbReference type="SMART" id="SM00327">
    <property type="entry name" value="VWA"/>
    <property type="match status" value="1"/>
</dbReference>
<dbReference type="InterPro" id="IPR036465">
    <property type="entry name" value="vWFA_dom_sf"/>
</dbReference>
<gene>
    <name evidence="2" type="ORF">C3Y92_15210</name>
</gene>
<evidence type="ECO:0000259" key="1">
    <source>
        <dbReference type="SMART" id="SM00327"/>
    </source>
</evidence>
<dbReference type="KEGG" id="dcb:C3Y92_15210"/>
<dbReference type="PANTHER" id="PTHR33608">
    <property type="entry name" value="BLL2464 PROTEIN"/>
    <property type="match status" value="1"/>
</dbReference>